<dbReference type="Pfam" id="PF03695">
    <property type="entry name" value="UPF0149"/>
    <property type="match status" value="1"/>
</dbReference>
<proteinExistence type="inferred from homology"/>
<dbReference type="STRING" id="314283.MED297_20832"/>
<gene>
    <name evidence="2" type="ORF">MED297_20832</name>
</gene>
<dbReference type="Gene3D" id="1.20.120.740">
    <property type="entry name" value="YgfB uncharacterised protein family UPF0149, PF03695"/>
    <property type="match status" value="1"/>
</dbReference>
<reference evidence="2 3" key="1">
    <citation type="submission" date="2006-02" db="EMBL/GenBank/DDBJ databases">
        <authorList>
            <person name="Pinhassi J."/>
            <person name="Pedros-Alio C."/>
            <person name="Ferriera S."/>
            <person name="Johnson J."/>
            <person name="Kravitz S."/>
            <person name="Halpern A."/>
            <person name="Remington K."/>
            <person name="Beeson K."/>
            <person name="Tran B."/>
            <person name="Rogers Y.-H."/>
            <person name="Friedman R."/>
            <person name="Venter J.C."/>
        </authorList>
    </citation>
    <scope>NUCLEOTIDE SEQUENCE [LARGE SCALE GENOMIC DNA]</scope>
    <source>
        <strain evidence="2 3">MED297</strain>
    </source>
</reference>
<dbReference type="AlphaFoldDB" id="A4B9S1"/>
<keyword evidence="3" id="KW-1185">Reference proteome</keyword>
<dbReference type="HOGENOM" id="CLU_085336_0_0_6"/>
<dbReference type="PANTHER" id="PTHR37528">
    <property type="entry name" value="UPF0149 PROTEIN YGFB"/>
    <property type="match status" value="1"/>
</dbReference>
<dbReference type="Proteomes" id="UP000005953">
    <property type="component" value="Unassembled WGS sequence"/>
</dbReference>
<comment type="caution">
    <text evidence="2">The sequence shown here is derived from an EMBL/GenBank/DDBJ whole genome shotgun (WGS) entry which is preliminary data.</text>
</comment>
<name>A4B9S1_9GAMM</name>
<dbReference type="EMBL" id="AAOE01000001">
    <property type="protein sequence ID" value="EAR11372.1"/>
    <property type="molecule type" value="Genomic_DNA"/>
</dbReference>
<dbReference type="SUPFAM" id="SSF101327">
    <property type="entry name" value="YgfB-like"/>
    <property type="match status" value="1"/>
</dbReference>
<evidence type="ECO:0000313" key="3">
    <source>
        <dbReference type="Proteomes" id="UP000005953"/>
    </source>
</evidence>
<accession>A4B9S1</accession>
<sequence length="212" mass="23013">MRFTGIPGASDTGDFMSESEQAGIDLQFEDLAELFVKMGSTLSPTYLHGSLTGVLSAGKRMTQEDWVDWALDQMAPTEEIQEAHVTVIQGLYFKTLAELQDEGLSFSLLMPNEDTPMVDRLEALSEWSGSFLGAFGATGVVQETSDMPATLQEILEDLADIAQVDAKSAEDLSSAEDDYIAVAEHVRVSALTVFLEYNEPPANPDDADATVH</sequence>
<dbReference type="InterPro" id="IPR036255">
    <property type="entry name" value="YgfB-like_sf"/>
</dbReference>
<organism evidence="2 3">
    <name type="scientific">Reinekea blandensis MED297</name>
    <dbReference type="NCBI Taxonomy" id="314283"/>
    <lineage>
        <taxon>Bacteria</taxon>
        <taxon>Pseudomonadati</taxon>
        <taxon>Pseudomonadota</taxon>
        <taxon>Gammaproteobacteria</taxon>
        <taxon>Oceanospirillales</taxon>
        <taxon>Saccharospirillaceae</taxon>
        <taxon>Reinekea</taxon>
    </lineage>
</organism>
<dbReference type="PANTHER" id="PTHR37528:SF1">
    <property type="entry name" value="UPF0149 PROTEIN YGFB"/>
    <property type="match status" value="1"/>
</dbReference>
<evidence type="ECO:0000313" key="2">
    <source>
        <dbReference type="EMBL" id="EAR11372.1"/>
    </source>
</evidence>
<evidence type="ECO:0000256" key="1">
    <source>
        <dbReference type="ARBA" id="ARBA00038308"/>
    </source>
</evidence>
<evidence type="ECO:0008006" key="4">
    <source>
        <dbReference type="Google" id="ProtNLM"/>
    </source>
</evidence>
<dbReference type="InterPro" id="IPR011978">
    <property type="entry name" value="YgfB-like"/>
</dbReference>
<dbReference type="GO" id="GO:0005829">
    <property type="term" value="C:cytosol"/>
    <property type="evidence" value="ECO:0007669"/>
    <property type="project" value="TreeGrafter"/>
</dbReference>
<comment type="similarity">
    <text evidence="1">Belongs to the UPF0149 family.</text>
</comment>
<protein>
    <recommendedName>
        <fullName evidence="4">YecA family protein</fullName>
    </recommendedName>
</protein>